<dbReference type="EMBL" id="MEUV01000004">
    <property type="protein sequence ID" value="OGC46430.1"/>
    <property type="molecule type" value="Genomic_DNA"/>
</dbReference>
<accession>A0A1F4UNQ7</accession>
<evidence type="ECO:0000313" key="2">
    <source>
        <dbReference type="EMBL" id="OGC46430.1"/>
    </source>
</evidence>
<dbReference type="AlphaFoldDB" id="A0A1F4UNQ7"/>
<evidence type="ECO:0000256" key="1">
    <source>
        <dbReference type="SAM" id="SignalP"/>
    </source>
</evidence>
<dbReference type="Proteomes" id="UP000178615">
    <property type="component" value="Unassembled WGS sequence"/>
</dbReference>
<feature type="chain" id="PRO_5009514895" evidence="1">
    <location>
        <begin position="21"/>
        <end position="146"/>
    </location>
</feature>
<gene>
    <name evidence="2" type="ORF">A2V49_02760</name>
</gene>
<keyword evidence="1" id="KW-0732">Signal</keyword>
<feature type="signal peptide" evidence="1">
    <location>
        <begin position="1"/>
        <end position="20"/>
    </location>
</feature>
<proteinExistence type="predicted"/>
<organism evidence="2 3">
    <name type="scientific">candidate division WWE3 bacterium RBG_19FT_COMBO_34_6</name>
    <dbReference type="NCBI Taxonomy" id="1802612"/>
    <lineage>
        <taxon>Bacteria</taxon>
        <taxon>Katanobacteria</taxon>
    </lineage>
</organism>
<evidence type="ECO:0000313" key="3">
    <source>
        <dbReference type="Proteomes" id="UP000178615"/>
    </source>
</evidence>
<comment type="caution">
    <text evidence="2">The sequence shown here is derived from an EMBL/GenBank/DDBJ whole genome shotgun (WGS) entry which is preliminary data.</text>
</comment>
<name>A0A1F4UNQ7_UNCKA</name>
<sequence length="146" mass="17390">MKYFFISLLWLFFINKEAFAQNHFDFTAPNLVPFDGYFKTYPKFNFGEGVKPERFLIRPFVDKGIIKIYNSKSNMWVESGDLWTNIPDLSEEISLYLDPANNTRISLSFEIMDKYINKIYITPTRPIWTYFSYNSYIAKLNDNILK</sequence>
<protein>
    <submittedName>
        <fullName evidence="2">Uncharacterized protein</fullName>
    </submittedName>
</protein>
<reference evidence="2 3" key="1">
    <citation type="journal article" date="2016" name="Nat. Commun.">
        <title>Thousands of microbial genomes shed light on interconnected biogeochemical processes in an aquifer system.</title>
        <authorList>
            <person name="Anantharaman K."/>
            <person name="Brown C.T."/>
            <person name="Hug L.A."/>
            <person name="Sharon I."/>
            <person name="Castelle C.J."/>
            <person name="Probst A.J."/>
            <person name="Thomas B.C."/>
            <person name="Singh A."/>
            <person name="Wilkins M.J."/>
            <person name="Karaoz U."/>
            <person name="Brodie E.L."/>
            <person name="Williams K.H."/>
            <person name="Hubbard S.S."/>
            <person name="Banfield J.F."/>
        </authorList>
    </citation>
    <scope>NUCLEOTIDE SEQUENCE [LARGE SCALE GENOMIC DNA]</scope>
</reference>